<evidence type="ECO:0000256" key="4">
    <source>
        <dbReference type="ARBA" id="ARBA00023002"/>
    </source>
</evidence>
<accession>A0A085TWA9</accession>
<comment type="caution">
    <text evidence="9">The sequence shown here is derived from an EMBL/GenBank/DDBJ whole genome shotgun (WGS) entry which is preliminary data.</text>
</comment>
<dbReference type="GO" id="GO:0016705">
    <property type="term" value="F:oxidoreductase activity, acting on paired donors, with incorporation or reduction of molecular oxygen"/>
    <property type="evidence" value="ECO:0007669"/>
    <property type="project" value="InterPro"/>
</dbReference>
<sequence length="396" mass="44078">MKALFQSPLDPAFVQNPYPFYDRVRQAGPFAEWGEYGLPVTARATITAAALRDRRLGREAPPEFQLEVPPHLEPFYAVERHSMLELEGPRHARLRRLVAKAFTSGRVAAMEAEIAALVHRLIDAMPEDGCDLLVNFAQPLPVIVIARMLGVPEIDAPQLLAWSHAMVQMYQARRDEGHEREAAHAAAEFSAYLEALIETRRAAPGPDLISELIKVEEAGENLTREELISTVILLMNAGHEATVHTLGNAVKTLIEQEVSPHWLAPERLAGTVEELLRFDPPLHLFTRWLYEDVEFQGQVIEKGTQIGLLLAGASRDPSAWEDPGVFAPSRPVRTNFAFGAGTHFCIGAPLARLELSVAIPILVERLCGLDLPHRPLYADLYHFHGLGRLDVTYSKR</sequence>
<dbReference type="CDD" id="cd20625">
    <property type="entry name" value="CYP164-like"/>
    <property type="match status" value="1"/>
</dbReference>
<dbReference type="Pfam" id="PF00067">
    <property type="entry name" value="p450"/>
    <property type="match status" value="2"/>
</dbReference>
<dbReference type="GO" id="GO:0020037">
    <property type="term" value="F:heme binding"/>
    <property type="evidence" value="ECO:0007669"/>
    <property type="project" value="InterPro"/>
</dbReference>
<dbReference type="Proteomes" id="UP000028607">
    <property type="component" value="Unassembled WGS sequence"/>
</dbReference>
<dbReference type="EMBL" id="AQRC01000007">
    <property type="protein sequence ID" value="KFE35006.1"/>
    <property type="molecule type" value="Genomic_DNA"/>
</dbReference>
<evidence type="ECO:0000256" key="2">
    <source>
        <dbReference type="ARBA" id="ARBA00022617"/>
    </source>
</evidence>
<evidence type="ECO:0000256" key="6">
    <source>
        <dbReference type="ARBA" id="ARBA00023033"/>
    </source>
</evidence>
<evidence type="ECO:0000256" key="8">
    <source>
        <dbReference type="RuleBase" id="RU000461"/>
    </source>
</evidence>
<dbReference type="PANTHER" id="PTHR46696">
    <property type="entry name" value="P450, PUTATIVE (EUROFUNG)-RELATED"/>
    <property type="match status" value="1"/>
</dbReference>
<evidence type="ECO:0000256" key="5">
    <source>
        <dbReference type="ARBA" id="ARBA00023004"/>
    </source>
</evidence>
<keyword evidence="4 8" id="KW-0560">Oxidoreductase</keyword>
<organism evidence="9 10">
    <name type="scientific">Thioclava atlantica</name>
    <dbReference type="NCBI Taxonomy" id="1317124"/>
    <lineage>
        <taxon>Bacteria</taxon>
        <taxon>Pseudomonadati</taxon>
        <taxon>Pseudomonadota</taxon>
        <taxon>Alphaproteobacteria</taxon>
        <taxon>Rhodobacterales</taxon>
        <taxon>Paracoccaceae</taxon>
        <taxon>Thioclava</taxon>
    </lineage>
</organism>
<name>A0A085TWA9_9RHOB</name>
<dbReference type="PRINTS" id="PR00385">
    <property type="entry name" value="P450"/>
</dbReference>
<reference evidence="10" key="1">
    <citation type="submission" date="2013-04" db="EMBL/GenBank/DDBJ databases">
        <title>Thioclava sp. 13D2W-2 Genome Sequencing.</title>
        <authorList>
            <person name="Lai Q."/>
            <person name="Li G."/>
            <person name="Shao Z."/>
        </authorList>
    </citation>
    <scope>NUCLEOTIDE SEQUENCE [LARGE SCALE GENOMIC DNA]</scope>
    <source>
        <strain evidence="10">13D2W-2</strain>
    </source>
</reference>
<dbReference type="GO" id="GO:0005506">
    <property type="term" value="F:iron ion binding"/>
    <property type="evidence" value="ECO:0007669"/>
    <property type="project" value="InterPro"/>
</dbReference>
<dbReference type="PROSITE" id="PS00086">
    <property type="entry name" value="CYTOCHROME_P450"/>
    <property type="match status" value="1"/>
</dbReference>
<evidence type="ECO:0000313" key="10">
    <source>
        <dbReference type="Proteomes" id="UP000028607"/>
    </source>
</evidence>
<evidence type="ECO:0000256" key="7">
    <source>
        <dbReference type="ARBA" id="ARBA00043906"/>
    </source>
</evidence>
<keyword evidence="2 8" id="KW-0349">Heme</keyword>
<dbReference type="RefSeq" id="WP_038146167.1">
    <property type="nucleotide sequence ID" value="NZ_AQRC01000007.1"/>
</dbReference>
<dbReference type="SUPFAM" id="SSF48264">
    <property type="entry name" value="Cytochrome P450"/>
    <property type="match status" value="1"/>
</dbReference>
<keyword evidence="5 8" id="KW-0408">Iron</keyword>
<dbReference type="PRINTS" id="PR00359">
    <property type="entry name" value="BP450"/>
</dbReference>
<dbReference type="eggNOG" id="COG2124">
    <property type="taxonomic scope" value="Bacteria"/>
</dbReference>
<comment type="function">
    <text evidence="7">Cytochromes P450 are a group of heme-thiolate monooxygenases. They oxidize a variety of structurally unrelated compounds, including steroids, fatty acids, and xenobiotics.</text>
</comment>
<protein>
    <submittedName>
        <fullName evidence="9">Cytochrome P450</fullName>
    </submittedName>
</protein>
<dbReference type="PANTHER" id="PTHR46696:SF1">
    <property type="entry name" value="CYTOCHROME P450 YJIB-RELATED"/>
    <property type="match status" value="1"/>
</dbReference>
<comment type="similarity">
    <text evidence="1 8">Belongs to the cytochrome P450 family.</text>
</comment>
<dbReference type="InterPro" id="IPR036396">
    <property type="entry name" value="Cyt_P450_sf"/>
</dbReference>
<dbReference type="FunFam" id="1.10.630.10:FF:000018">
    <property type="entry name" value="Cytochrome P450 monooxygenase"/>
    <property type="match status" value="1"/>
</dbReference>
<dbReference type="PATRIC" id="fig|1317124.6.peg.2147"/>
<keyword evidence="10" id="KW-1185">Reference proteome</keyword>
<dbReference type="OrthoDB" id="9801155at2"/>
<dbReference type="GO" id="GO:0004497">
    <property type="term" value="F:monooxygenase activity"/>
    <property type="evidence" value="ECO:0007669"/>
    <property type="project" value="UniProtKB-KW"/>
</dbReference>
<proteinExistence type="inferred from homology"/>
<dbReference type="InterPro" id="IPR002397">
    <property type="entry name" value="Cyt_P450_B"/>
</dbReference>
<reference evidence="9 10" key="2">
    <citation type="journal article" date="2015" name="Antonie Van Leeuwenhoek">
        <title>Thioclava indica sp. nov., isolated from surface seawater of the Indian Ocean.</title>
        <authorList>
            <person name="Liu Y."/>
            <person name="Lai Q."/>
            <person name="Du J."/>
            <person name="Xu H."/>
            <person name="Jiang L."/>
            <person name="Shao Z."/>
        </authorList>
    </citation>
    <scope>NUCLEOTIDE SEQUENCE [LARGE SCALE GENOMIC DNA]</scope>
    <source>
        <strain evidence="9 10">13D2W-2</strain>
    </source>
</reference>
<keyword evidence="3 8" id="KW-0479">Metal-binding</keyword>
<dbReference type="AlphaFoldDB" id="A0A085TWA9"/>
<gene>
    <name evidence="9" type="ORF">DW2_10594</name>
</gene>
<dbReference type="InterPro" id="IPR001128">
    <property type="entry name" value="Cyt_P450"/>
</dbReference>
<evidence type="ECO:0000313" key="9">
    <source>
        <dbReference type="EMBL" id="KFE35006.1"/>
    </source>
</evidence>
<dbReference type="InterPro" id="IPR017972">
    <property type="entry name" value="Cyt_P450_CS"/>
</dbReference>
<dbReference type="Gene3D" id="1.10.630.10">
    <property type="entry name" value="Cytochrome P450"/>
    <property type="match status" value="1"/>
</dbReference>
<dbReference type="STRING" id="1317124.DW2_10594"/>
<evidence type="ECO:0000256" key="3">
    <source>
        <dbReference type="ARBA" id="ARBA00022723"/>
    </source>
</evidence>
<evidence type="ECO:0000256" key="1">
    <source>
        <dbReference type="ARBA" id="ARBA00010617"/>
    </source>
</evidence>
<keyword evidence="6 8" id="KW-0503">Monooxygenase</keyword>